<evidence type="ECO:0000313" key="10">
    <source>
        <dbReference type="EMBL" id="RIX51747.1"/>
    </source>
</evidence>
<keyword evidence="7 8" id="KW-0472">Membrane</keyword>
<dbReference type="Gene3D" id="1.10.1760.20">
    <property type="match status" value="1"/>
</dbReference>
<evidence type="ECO:0000256" key="5">
    <source>
        <dbReference type="ARBA" id="ARBA00022692"/>
    </source>
</evidence>
<dbReference type="GO" id="GO:0015225">
    <property type="term" value="F:biotin transmembrane transporter activity"/>
    <property type="evidence" value="ECO:0007669"/>
    <property type="project" value="UniProtKB-UniRule"/>
</dbReference>
<keyword evidence="11" id="KW-1185">Reference proteome</keyword>
<comment type="subcellular location">
    <subcellularLocation>
        <location evidence="1 8">Cell membrane</location>
        <topology evidence="1 8">Multi-pass membrane protein</topology>
    </subcellularLocation>
</comment>
<reference evidence="10 11" key="1">
    <citation type="submission" date="2018-09" db="EMBL/GenBank/DDBJ databases">
        <title>Paenibacillus aracenensis nov. sp. isolated from a cave in southern Spain.</title>
        <authorList>
            <person name="Jurado V."/>
            <person name="Gutierrez-Patricio S."/>
            <person name="Gonzalez-Pimentel J.L."/>
            <person name="Miller A.Z."/>
            <person name="Laiz L."/>
            <person name="Saiz-Jimenez C."/>
        </authorList>
    </citation>
    <scope>NUCLEOTIDE SEQUENCE [LARGE SCALE GENOMIC DNA]</scope>
    <source>
        <strain evidence="10 11">DSM 22867</strain>
    </source>
</reference>
<evidence type="ECO:0000256" key="3">
    <source>
        <dbReference type="ARBA" id="ARBA00022448"/>
    </source>
</evidence>
<dbReference type="AlphaFoldDB" id="A0A3A1UTD6"/>
<feature type="transmembrane region" description="Helical" evidence="9">
    <location>
        <begin position="79"/>
        <end position="100"/>
    </location>
</feature>
<dbReference type="PIRSF" id="PIRSF016661">
    <property type="entry name" value="BioY"/>
    <property type="match status" value="1"/>
</dbReference>
<dbReference type="PANTHER" id="PTHR34295">
    <property type="entry name" value="BIOTIN TRANSPORTER BIOY"/>
    <property type="match status" value="1"/>
</dbReference>
<organism evidence="10 11">
    <name type="scientific">Paenibacillus nanensis</name>
    <dbReference type="NCBI Taxonomy" id="393251"/>
    <lineage>
        <taxon>Bacteria</taxon>
        <taxon>Bacillati</taxon>
        <taxon>Bacillota</taxon>
        <taxon>Bacilli</taxon>
        <taxon>Bacillales</taxon>
        <taxon>Paenibacillaceae</taxon>
        <taxon>Paenibacillus</taxon>
    </lineage>
</organism>
<protein>
    <recommendedName>
        <fullName evidence="8">Biotin transporter</fullName>
    </recommendedName>
</protein>
<gene>
    <name evidence="10" type="ORF">D3P08_15115</name>
</gene>
<sequence>MQTVNIRSIVFTALFAALFIVFSIIQLRITASAVPITFQTLAVILAGVFLRPGQAFSSIWIVIVLAAFGLPVFGGKGGISHLIGATGGFIFAFPFCALLISLAMNRLLRSEGLWRSKWTAALLLFIVFELFGSLLSYIPGVPWMMHVTELPLNKALVAGFYPYLPGDAVKSAVAVVVTLSLQGYIRQLRSSHAKSSAQAAAPVGS</sequence>
<evidence type="ECO:0000313" key="11">
    <source>
        <dbReference type="Proteomes" id="UP000266482"/>
    </source>
</evidence>
<dbReference type="OrthoDB" id="9803495at2"/>
<evidence type="ECO:0000256" key="7">
    <source>
        <dbReference type="ARBA" id="ARBA00023136"/>
    </source>
</evidence>
<keyword evidence="6 9" id="KW-1133">Transmembrane helix</keyword>
<dbReference type="Pfam" id="PF02632">
    <property type="entry name" value="BioY"/>
    <property type="match status" value="1"/>
</dbReference>
<dbReference type="EMBL" id="QXQA01000009">
    <property type="protein sequence ID" value="RIX51747.1"/>
    <property type="molecule type" value="Genomic_DNA"/>
</dbReference>
<keyword evidence="4 8" id="KW-1003">Cell membrane</keyword>
<dbReference type="GO" id="GO:0005886">
    <property type="term" value="C:plasma membrane"/>
    <property type="evidence" value="ECO:0007669"/>
    <property type="project" value="UniProtKB-SubCell"/>
</dbReference>
<name>A0A3A1UTD6_9BACL</name>
<proteinExistence type="inferred from homology"/>
<dbReference type="PANTHER" id="PTHR34295:SF4">
    <property type="entry name" value="BIOTIN TRANSPORTER BIOY-RELATED"/>
    <property type="match status" value="1"/>
</dbReference>
<feature type="transmembrane region" description="Helical" evidence="9">
    <location>
        <begin position="55"/>
        <end position="73"/>
    </location>
</feature>
<dbReference type="InterPro" id="IPR003784">
    <property type="entry name" value="BioY"/>
</dbReference>
<keyword evidence="3 8" id="KW-0813">Transport</keyword>
<feature type="transmembrane region" description="Helical" evidence="9">
    <location>
        <begin position="9"/>
        <end position="27"/>
    </location>
</feature>
<dbReference type="RefSeq" id="WP_119600531.1">
    <property type="nucleotide sequence ID" value="NZ_QXQA01000009.1"/>
</dbReference>
<accession>A0A3A1UTD6</accession>
<feature type="transmembrane region" description="Helical" evidence="9">
    <location>
        <begin position="121"/>
        <end position="140"/>
    </location>
</feature>
<evidence type="ECO:0000256" key="6">
    <source>
        <dbReference type="ARBA" id="ARBA00022989"/>
    </source>
</evidence>
<keyword evidence="5 9" id="KW-0812">Transmembrane</keyword>
<feature type="transmembrane region" description="Helical" evidence="9">
    <location>
        <begin position="160"/>
        <end position="181"/>
    </location>
</feature>
<comment type="caution">
    <text evidence="10">The sequence shown here is derived from an EMBL/GenBank/DDBJ whole genome shotgun (WGS) entry which is preliminary data.</text>
</comment>
<evidence type="ECO:0000256" key="1">
    <source>
        <dbReference type="ARBA" id="ARBA00004651"/>
    </source>
</evidence>
<dbReference type="Proteomes" id="UP000266482">
    <property type="component" value="Unassembled WGS sequence"/>
</dbReference>
<evidence type="ECO:0000256" key="8">
    <source>
        <dbReference type="PIRNR" id="PIRNR016661"/>
    </source>
</evidence>
<evidence type="ECO:0000256" key="2">
    <source>
        <dbReference type="ARBA" id="ARBA00010692"/>
    </source>
</evidence>
<evidence type="ECO:0000256" key="9">
    <source>
        <dbReference type="SAM" id="Phobius"/>
    </source>
</evidence>
<comment type="similarity">
    <text evidence="2 8">Belongs to the BioY family.</text>
</comment>
<feature type="transmembrane region" description="Helical" evidence="9">
    <location>
        <begin position="33"/>
        <end position="50"/>
    </location>
</feature>
<evidence type="ECO:0000256" key="4">
    <source>
        <dbReference type="ARBA" id="ARBA00022475"/>
    </source>
</evidence>